<dbReference type="AlphaFoldDB" id="A0A0F9K885"/>
<sequence>MLYKPAYLAIGLMALGSSIFIQFLFGITSFMPAVLWHVWNLSVVAACFSMFRWIERN</sequence>
<feature type="transmembrane region" description="Helical" evidence="1">
    <location>
        <begin position="7"/>
        <end position="28"/>
    </location>
</feature>
<evidence type="ECO:0000313" key="2">
    <source>
        <dbReference type="EMBL" id="KKM18313.1"/>
    </source>
</evidence>
<organism evidence="2">
    <name type="scientific">marine sediment metagenome</name>
    <dbReference type="NCBI Taxonomy" id="412755"/>
    <lineage>
        <taxon>unclassified sequences</taxon>
        <taxon>metagenomes</taxon>
        <taxon>ecological metagenomes</taxon>
    </lineage>
</organism>
<reference evidence="2" key="1">
    <citation type="journal article" date="2015" name="Nature">
        <title>Complex archaea that bridge the gap between prokaryotes and eukaryotes.</title>
        <authorList>
            <person name="Spang A."/>
            <person name="Saw J.H."/>
            <person name="Jorgensen S.L."/>
            <person name="Zaremba-Niedzwiedzka K."/>
            <person name="Martijn J."/>
            <person name="Lind A.E."/>
            <person name="van Eijk R."/>
            <person name="Schleper C."/>
            <person name="Guy L."/>
            <person name="Ettema T.J."/>
        </authorList>
    </citation>
    <scope>NUCLEOTIDE SEQUENCE</scope>
</reference>
<dbReference type="EMBL" id="LAZR01014248">
    <property type="protein sequence ID" value="KKM18313.1"/>
    <property type="molecule type" value="Genomic_DNA"/>
</dbReference>
<keyword evidence="1" id="KW-0472">Membrane</keyword>
<gene>
    <name evidence="2" type="ORF">LCGC14_1666970</name>
</gene>
<name>A0A0F9K885_9ZZZZ</name>
<keyword evidence="1" id="KW-1133">Transmembrane helix</keyword>
<comment type="caution">
    <text evidence="2">The sequence shown here is derived from an EMBL/GenBank/DDBJ whole genome shotgun (WGS) entry which is preliminary data.</text>
</comment>
<evidence type="ECO:0000256" key="1">
    <source>
        <dbReference type="SAM" id="Phobius"/>
    </source>
</evidence>
<feature type="transmembrane region" description="Helical" evidence="1">
    <location>
        <begin position="34"/>
        <end position="54"/>
    </location>
</feature>
<keyword evidence="1" id="KW-0812">Transmembrane</keyword>
<protein>
    <submittedName>
        <fullName evidence="2">Uncharacterized protein</fullName>
    </submittedName>
</protein>
<proteinExistence type="predicted"/>
<accession>A0A0F9K885</accession>